<accession>A0A423Q008</accession>
<comment type="caution">
    <text evidence="2">The sequence shown here is derived from an EMBL/GenBank/DDBJ whole genome shotgun (WGS) entry which is preliminary data.</text>
</comment>
<dbReference type="Pfam" id="PF05437">
    <property type="entry name" value="AzlD"/>
    <property type="match status" value="1"/>
</dbReference>
<organism evidence="2 3">
    <name type="scientific">Salinisphaera japonica YTM-1</name>
    <dbReference type="NCBI Taxonomy" id="1209778"/>
    <lineage>
        <taxon>Bacteria</taxon>
        <taxon>Pseudomonadati</taxon>
        <taxon>Pseudomonadota</taxon>
        <taxon>Gammaproteobacteria</taxon>
        <taxon>Salinisphaerales</taxon>
        <taxon>Salinisphaeraceae</taxon>
        <taxon>Salinisphaera</taxon>
    </lineage>
</organism>
<dbReference type="OrthoDB" id="10019180at2"/>
<protein>
    <submittedName>
        <fullName evidence="2">Branched-chain amino acid transporter</fullName>
    </submittedName>
</protein>
<feature type="transmembrane region" description="Helical" evidence="1">
    <location>
        <begin position="87"/>
        <end position="104"/>
    </location>
</feature>
<keyword evidence="1" id="KW-1133">Transmembrane helix</keyword>
<evidence type="ECO:0000256" key="1">
    <source>
        <dbReference type="SAM" id="Phobius"/>
    </source>
</evidence>
<keyword evidence="3" id="KW-1185">Reference proteome</keyword>
<keyword evidence="1" id="KW-0472">Membrane</keyword>
<dbReference type="AlphaFoldDB" id="A0A423Q008"/>
<dbReference type="EMBL" id="AYKG01000006">
    <property type="protein sequence ID" value="ROO31321.1"/>
    <property type="molecule type" value="Genomic_DNA"/>
</dbReference>
<proteinExistence type="predicted"/>
<sequence>MSWLWLIAAIALGTYLFRLIGPLAGARWQPGTALAELSEIAPVVLLVSVALVATLSGEESRGVSIDAARIAGVAVGAGLAWRGQTMVMIVVGAAATAALLRLCGA</sequence>
<dbReference type="InterPro" id="IPR008407">
    <property type="entry name" value="Brnchd-chn_aa_trnsp_AzlD"/>
</dbReference>
<dbReference type="InParanoid" id="A0A423Q008"/>
<feature type="transmembrane region" description="Helical" evidence="1">
    <location>
        <begin position="40"/>
        <end position="56"/>
    </location>
</feature>
<keyword evidence="1" id="KW-0812">Transmembrane</keyword>
<dbReference type="Proteomes" id="UP000285310">
    <property type="component" value="Unassembled WGS sequence"/>
</dbReference>
<gene>
    <name evidence="2" type="ORF">SAJA_03195</name>
</gene>
<evidence type="ECO:0000313" key="2">
    <source>
        <dbReference type="EMBL" id="ROO31321.1"/>
    </source>
</evidence>
<reference evidence="2 3" key="1">
    <citation type="submission" date="2013-10" db="EMBL/GenBank/DDBJ databases">
        <title>Salinisphaera japonica YTM-1 Genome Sequencing.</title>
        <authorList>
            <person name="Lai Q."/>
            <person name="Li C."/>
            <person name="Shao Z."/>
        </authorList>
    </citation>
    <scope>NUCLEOTIDE SEQUENCE [LARGE SCALE GENOMIC DNA]</scope>
    <source>
        <strain evidence="2 3">YTM-1</strain>
    </source>
</reference>
<dbReference type="RefSeq" id="WP_123657196.1">
    <property type="nucleotide sequence ID" value="NZ_AYKG01000006.1"/>
</dbReference>
<name>A0A423Q008_9GAMM</name>
<evidence type="ECO:0000313" key="3">
    <source>
        <dbReference type="Proteomes" id="UP000285310"/>
    </source>
</evidence>